<proteinExistence type="predicted"/>
<keyword evidence="2" id="KW-1185">Reference proteome</keyword>
<dbReference type="Pfam" id="PF14119">
    <property type="entry name" value="DUF4288"/>
    <property type="match status" value="1"/>
</dbReference>
<gene>
    <name evidence="1" type="ORF">SAMN02745119_00469</name>
</gene>
<dbReference type="OrthoDB" id="8901312at2"/>
<dbReference type="InterPro" id="IPR025630">
    <property type="entry name" value="DUF4288"/>
</dbReference>
<name>A0A1T4KC36_9BACT</name>
<evidence type="ECO:0008006" key="3">
    <source>
        <dbReference type="Google" id="ProtNLM"/>
    </source>
</evidence>
<dbReference type="AlphaFoldDB" id="A0A1T4KC36"/>
<dbReference type="STRING" id="115783.SAMN02745119_00469"/>
<dbReference type="RefSeq" id="WP_078788755.1">
    <property type="nucleotide sequence ID" value="NZ_FUWR01000001.1"/>
</dbReference>
<evidence type="ECO:0000313" key="2">
    <source>
        <dbReference type="Proteomes" id="UP000190102"/>
    </source>
</evidence>
<reference evidence="2" key="1">
    <citation type="submission" date="2017-02" db="EMBL/GenBank/DDBJ databases">
        <authorList>
            <person name="Varghese N."/>
            <person name="Submissions S."/>
        </authorList>
    </citation>
    <scope>NUCLEOTIDE SEQUENCE [LARGE SCALE GENOMIC DNA]</scope>
    <source>
        <strain evidence="2">ATCC BAA-34</strain>
    </source>
</reference>
<sequence length="139" mass="16180">MTEKIPHRNHSPYGWWIASYIERPVWDDDPNPSPNSRTDAWENTIILKAPDRDAAYEKVLQLAQSSSTFQDEKGKRTGHWVVDGLTSLLPIYGELEDGTEILWEEYKNRTVRKIRSWVREKHELEVFDDTPAIGDSNEP</sequence>
<dbReference type="Proteomes" id="UP000190102">
    <property type="component" value="Unassembled WGS sequence"/>
</dbReference>
<protein>
    <recommendedName>
        <fullName evidence="3">DUF4288 domain-containing protein</fullName>
    </recommendedName>
</protein>
<dbReference type="EMBL" id="FUWR01000001">
    <property type="protein sequence ID" value="SJZ39971.1"/>
    <property type="molecule type" value="Genomic_DNA"/>
</dbReference>
<accession>A0A1T4KC36</accession>
<organism evidence="1 2">
    <name type="scientific">Trichlorobacter thiogenes</name>
    <dbReference type="NCBI Taxonomy" id="115783"/>
    <lineage>
        <taxon>Bacteria</taxon>
        <taxon>Pseudomonadati</taxon>
        <taxon>Thermodesulfobacteriota</taxon>
        <taxon>Desulfuromonadia</taxon>
        <taxon>Geobacterales</taxon>
        <taxon>Geobacteraceae</taxon>
        <taxon>Trichlorobacter</taxon>
    </lineage>
</organism>
<evidence type="ECO:0000313" key="1">
    <source>
        <dbReference type="EMBL" id="SJZ39971.1"/>
    </source>
</evidence>